<organism evidence="2 3">
    <name type="scientific">Eubacterium coprostanoligenes</name>
    <dbReference type="NCBI Taxonomy" id="290054"/>
    <lineage>
        <taxon>Bacteria</taxon>
        <taxon>Bacillati</taxon>
        <taxon>Bacillota</taxon>
        <taxon>Clostridia</taxon>
        <taxon>Eubacteriales</taxon>
        <taxon>Eubacteriaceae</taxon>
        <taxon>Eubacterium</taxon>
    </lineage>
</organism>
<sequence>MGQQLTEAKDKQLSEKILKIINKVVMFLPFLSLFMMNWRTDSDTYWIIKTGEYICKNGIPTKDFLTFHTNMDLVVQQWLSDIIFYKLYSLMGFLGPILLVLVMYTVFLLLFRKLCLEISNKPIVASVATFIAGTAMPAFMVTRPQIFTYSIILIELICLEKFIKDGKYKHLCVLPILSVLVVNLHASMWTMLFIVLLPFLANALPIKIKGKSIACCKIMPLLITAVIMAVFGLITPYGVKGLTFIFTTSVGDKVNNLIGELNPLTFSFDISAISDWMELFAILCIYLFYKKGKTNIRYVLLTAGTAIMMLMYIKLTPYFIICAIPSTLKYIDNIDFRGIFENLIKKDQEANKNKNKKESKGLIKATVALIFVFIVLIVGTLGSGMYNEASNYVKYNGTNKSMQRLDTAIDAMQNDIDENNVTDLRLFNGFNVGGYLEFKGYTTYIDARADSFIEEANHDFDYLTEYFKVVDGKKNYKKVFNKYNFNYALIEKKSEKPLYVNLKNDNNYELIFKNKEYAVFKKINQN</sequence>
<dbReference type="OrthoDB" id="9786218at2"/>
<dbReference type="AlphaFoldDB" id="A0A1T4L113"/>
<dbReference type="EMBL" id="FUWW01000006">
    <property type="protein sequence ID" value="SJZ48422.1"/>
    <property type="molecule type" value="Genomic_DNA"/>
</dbReference>
<evidence type="ECO:0000256" key="1">
    <source>
        <dbReference type="SAM" id="Phobius"/>
    </source>
</evidence>
<gene>
    <name evidence="2" type="ORF">SAMN02745114_00705</name>
</gene>
<feature type="transmembrane region" description="Helical" evidence="1">
    <location>
        <begin position="123"/>
        <end position="140"/>
    </location>
</feature>
<keyword evidence="1" id="KW-1133">Transmembrane helix</keyword>
<accession>A0A1T4L113</accession>
<dbReference type="STRING" id="290054.SAMN02745114_00705"/>
<feature type="transmembrane region" description="Helical" evidence="1">
    <location>
        <begin position="20"/>
        <end position="38"/>
    </location>
</feature>
<dbReference type="RefSeq" id="WP_078768196.1">
    <property type="nucleotide sequence ID" value="NZ_FUWW01000006.1"/>
</dbReference>
<feature type="transmembrane region" description="Helical" evidence="1">
    <location>
        <begin position="270"/>
        <end position="289"/>
    </location>
</feature>
<feature type="transmembrane region" description="Helical" evidence="1">
    <location>
        <begin position="192"/>
        <end position="208"/>
    </location>
</feature>
<feature type="transmembrane region" description="Helical" evidence="1">
    <location>
        <begin position="220"/>
        <end position="239"/>
    </location>
</feature>
<reference evidence="2 3" key="1">
    <citation type="submission" date="2017-02" db="EMBL/GenBank/DDBJ databases">
        <authorList>
            <person name="Peterson S.W."/>
        </authorList>
    </citation>
    <scope>NUCLEOTIDE SEQUENCE [LARGE SCALE GENOMIC DNA]</scope>
    <source>
        <strain evidence="2 3">ATCC 51222</strain>
    </source>
</reference>
<keyword evidence="1" id="KW-0812">Transmembrane</keyword>
<proteinExistence type="predicted"/>
<protein>
    <recommendedName>
        <fullName evidence="4">Dolichyl-phosphate-mannose-protein mannosyltransferase</fullName>
    </recommendedName>
</protein>
<evidence type="ECO:0000313" key="3">
    <source>
        <dbReference type="Proteomes" id="UP000190657"/>
    </source>
</evidence>
<name>A0A1T4L113_9FIRM</name>
<feature type="transmembrane region" description="Helical" evidence="1">
    <location>
        <begin position="361"/>
        <end position="386"/>
    </location>
</feature>
<feature type="transmembrane region" description="Helical" evidence="1">
    <location>
        <begin position="296"/>
        <end position="312"/>
    </location>
</feature>
<feature type="transmembrane region" description="Helical" evidence="1">
    <location>
        <begin position="87"/>
        <end position="111"/>
    </location>
</feature>
<keyword evidence="1" id="KW-0472">Membrane</keyword>
<evidence type="ECO:0008006" key="4">
    <source>
        <dbReference type="Google" id="ProtNLM"/>
    </source>
</evidence>
<dbReference type="Proteomes" id="UP000190657">
    <property type="component" value="Unassembled WGS sequence"/>
</dbReference>
<evidence type="ECO:0000313" key="2">
    <source>
        <dbReference type="EMBL" id="SJZ48422.1"/>
    </source>
</evidence>
<keyword evidence="3" id="KW-1185">Reference proteome</keyword>